<dbReference type="SUPFAM" id="SSF51445">
    <property type="entry name" value="(Trans)glycosidases"/>
    <property type="match status" value="1"/>
</dbReference>
<keyword evidence="2 4" id="KW-0378">Hydrolase</keyword>
<dbReference type="InterPro" id="IPR019800">
    <property type="entry name" value="Glyco_hydro_3_AS"/>
</dbReference>
<keyword evidence="4" id="KW-0326">Glycosidase</keyword>
<dbReference type="PANTHER" id="PTHR42715:SF10">
    <property type="entry name" value="BETA-GLUCOSIDASE"/>
    <property type="match status" value="1"/>
</dbReference>
<dbReference type="InterPro" id="IPR017853">
    <property type="entry name" value="GH"/>
</dbReference>
<dbReference type="Pfam" id="PF14310">
    <property type="entry name" value="Fn3-like"/>
    <property type="match status" value="1"/>
</dbReference>
<protein>
    <submittedName>
        <fullName evidence="7">Glycoside hydrolase family 3 C-terminal domain-containing protein</fullName>
    </submittedName>
</protein>
<evidence type="ECO:0000259" key="6">
    <source>
        <dbReference type="SMART" id="SM01217"/>
    </source>
</evidence>
<dbReference type="PANTHER" id="PTHR42715">
    <property type="entry name" value="BETA-GLUCOSIDASE"/>
    <property type="match status" value="1"/>
</dbReference>
<comment type="similarity">
    <text evidence="1 4">Belongs to the glycosyl hydrolase 3 family.</text>
</comment>
<dbReference type="Pfam" id="PF00933">
    <property type="entry name" value="Glyco_hydro_3"/>
    <property type="match status" value="1"/>
</dbReference>
<dbReference type="PRINTS" id="PR00133">
    <property type="entry name" value="GLHYDRLASE3"/>
</dbReference>
<organism evidence="7 8">
    <name type="scientific">Streptodolium elevatio</name>
    <dbReference type="NCBI Taxonomy" id="3157996"/>
    <lineage>
        <taxon>Bacteria</taxon>
        <taxon>Bacillati</taxon>
        <taxon>Actinomycetota</taxon>
        <taxon>Actinomycetes</taxon>
        <taxon>Kitasatosporales</taxon>
        <taxon>Streptomycetaceae</taxon>
        <taxon>Streptodolium</taxon>
    </lineage>
</organism>
<proteinExistence type="inferred from homology"/>
<dbReference type="GO" id="GO:0016787">
    <property type="term" value="F:hydrolase activity"/>
    <property type="evidence" value="ECO:0007669"/>
    <property type="project" value="UniProtKB-KW"/>
</dbReference>
<dbReference type="InterPro" id="IPR002772">
    <property type="entry name" value="Glyco_hydro_3_C"/>
</dbReference>
<feature type="domain" description="Fibronectin type III-like" evidence="6">
    <location>
        <begin position="566"/>
        <end position="637"/>
    </location>
</feature>
<keyword evidence="8" id="KW-1185">Reference proteome</keyword>
<dbReference type="InterPro" id="IPR036881">
    <property type="entry name" value="Glyco_hydro_3_C_sf"/>
</dbReference>
<evidence type="ECO:0000256" key="1">
    <source>
        <dbReference type="ARBA" id="ARBA00005336"/>
    </source>
</evidence>
<dbReference type="InterPro" id="IPR013783">
    <property type="entry name" value="Ig-like_fold"/>
</dbReference>
<evidence type="ECO:0000313" key="7">
    <source>
        <dbReference type="EMBL" id="MEU8135586.1"/>
    </source>
</evidence>
<dbReference type="InterPro" id="IPR036962">
    <property type="entry name" value="Glyco_hydro_3_N_sf"/>
</dbReference>
<comment type="caution">
    <text evidence="7">The sequence shown here is derived from an EMBL/GenBank/DDBJ whole genome shotgun (WGS) entry which is preliminary data.</text>
</comment>
<name>A0ABV3DIL0_9ACTN</name>
<dbReference type="InterPro" id="IPR001764">
    <property type="entry name" value="Glyco_hydro_3_N"/>
</dbReference>
<dbReference type="Gene3D" id="3.40.50.1700">
    <property type="entry name" value="Glycoside hydrolase family 3 C-terminal domain"/>
    <property type="match status" value="1"/>
</dbReference>
<dbReference type="RefSeq" id="WP_358355454.1">
    <property type="nucleotide sequence ID" value="NZ_JBEZFP010000045.1"/>
</dbReference>
<feature type="region of interest" description="Disordered" evidence="5">
    <location>
        <begin position="1"/>
        <end position="27"/>
    </location>
</feature>
<dbReference type="Gene3D" id="2.60.40.10">
    <property type="entry name" value="Immunoglobulins"/>
    <property type="match status" value="1"/>
</dbReference>
<dbReference type="PROSITE" id="PS00775">
    <property type="entry name" value="GLYCOSYL_HYDROL_F3"/>
    <property type="match status" value="1"/>
</dbReference>
<sequence length="748" mass="79363">MTSKPVPHAQVPSVTMSDGPHGLRLQGEDADAGQLNLRAATPATCFPPAVALGSSWDVDLAYRVGAAIAAEAAAHGIGVLLGPGVNLKRSPLCGRNFEYFSEDPWHSAELGGAMVRGLQDAGVGATLKHYAANNQETDRMRISADIDERPLREIYLRAFERIVRRDKPWAVMCAYNGVNGVPLSENARLLTDVLRDEWGFDGLVMSDWGAVRNRVAALRAGLDLEMPPTGGRTDREVEAAVAAGDLDEAVLDRAVERVVRFARRAARPTGDGTGIPYDDHHRLAGEVADNCVVLLKNDGGLLPLNPSAGTVAVIGELARTPRYQGGGSSQVSATRVDVPLDRLRALACGATVEFAPGYPLADGPQPDADPERLASDAALLAADSDAVVLFLGLPRQDESEGYDRDHLDLPDTQLALLRRVAAANPRVVVVLSNGGVVRTSPWHDDVPAVVEGWLLGQAGGGAIARVLFGHVNPSGKLAETVPERLEDSPSFLSFPGSEGHVRYGEGVFVGYRGYDAARRAVSFPFGHGMSYTTFAYRDMTVEFDEAGANLVVRLTVTNTGSRAGRETVQIYSAAPADSTIERPVRELRGFASVTLSPGESREVDIAFPRTDLAYHSVRDDGWRVEGGTYRVEAAASSRDIRLAVDVPVDGDPPRGPLTARHTLGEWLDHPAGGPLLLARLAAVSGGASPLAENPMLLRAAAGVPVEVIADFAHGLISQAQLRELEEEVAAAAAATATPDREVGSPGSR</sequence>
<dbReference type="InterPro" id="IPR026891">
    <property type="entry name" value="Fn3-like"/>
</dbReference>
<evidence type="ECO:0000256" key="3">
    <source>
        <dbReference type="ARBA" id="ARBA00023277"/>
    </source>
</evidence>
<dbReference type="InterPro" id="IPR050288">
    <property type="entry name" value="Cellulose_deg_GH3"/>
</dbReference>
<accession>A0ABV3DIL0</accession>
<gene>
    <name evidence="7" type="ORF">AB0C36_18950</name>
</gene>
<evidence type="ECO:0000256" key="4">
    <source>
        <dbReference type="RuleBase" id="RU361161"/>
    </source>
</evidence>
<dbReference type="SMART" id="SM01217">
    <property type="entry name" value="Fn3_like"/>
    <property type="match status" value="1"/>
</dbReference>
<evidence type="ECO:0000256" key="2">
    <source>
        <dbReference type="ARBA" id="ARBA00022801"/>
    </source>
</evidence>
<keyword evidence="3" id="KW-0119">Carbohydrate metabolism</keyword>
<dbReference type="Gene3D" id="3.20.20.300">
    <property type="entry name" value="Glycoside hydrolase, family 3, N-terminal domain"/>
    <property type="match status" value="1"/>
</dbReference>
<evidence type="ECO:0000313" key="8">
    <source>
        <dbReference type="Proteomes" id="UP001551482"/>
    </source>
</evidence>
<dbReference type="Proteomes" id="UP001551482">
    <property type="component" value="Unassembled WGS sequence"/>
</dbReference>
<evidence type="ECO:0000256" key="5">
    <source>
        <dbReference type="SAM" id="MobiDB-lite"/>
    </source>
</evidence>
<reference evidence="7 8" key="1">
    <citation type="submission" date="2024-06" db="EMBL/GenBank/DDBJ databases">
        <title>The Natural Products Discovery Center: Release of the First 8490 Sequenced Strains for Exploring Actinobacteria Biosynthetic Diversity.</title>
        <authorList>
            <person name="Kalkreuter E."/>
            <person name="Kautsar S.A."/>
            <person name="Yang D."/>
            <person name="Bader C.D."/>
            <person name="Teijaro C.N."/>
            <person name="Fluegel L."/>
            <person name="Davis C.M."/>
            <person name="Simpson J.R."/>
            <person name="Lauterbach L."/>
            <person name="Steele A.D."/>
            <person name="Gui C."/>
            <person name="Meng S."/>
            <person name="Li G."/>
            <person name="Viehrig K."/>
            <person name="Ye F."/>
            <person name="Su P."/>
            <person name="Kiefer A.F."/>
            <person name="Nichols A."/>
            <person name="Cepeda A.J."/>
            <person name="Yan W."/>
            <person name="Fan B."/>
            <person name="Jiang Y."/>
            <person name="Adhikari A."/>
            <person name="Zheng C.-J."/>
            <person name="Schuster L."/>
            <person name="Cowan T.M."/>
            <person name="Smanski M.J."/>
            <person name="Chevrette M.G."/>
            <person name="De Carvalho L.P.S."/>
            <person name="Shen B."/>
        </authorList>
    </citation>
    <scope>NUCLEOTIDE SEQUENCE [LARGE SCALE GENOMIC DNA]</scope>
    <source>
        <strain evidence="7 8">NPDC048946</strain>
    </source>
</reference>
<dbReference type="EMBL" id="JBEZFP010000045">
    <property type="protein sequence ID" value="MEU8135586.1"/>
    <property type="molecule type" value="Genomic_DNA"/>
</dbReference>
<dbReference type="SUPFAM" id="SSF52279">
    <property type="entry name" value="Beta-D-glucan exohydrolase, C-terminal domain"/>
    <property type="match status" value="1"/>
</dbReference>
<dbReference type="Pfam" id="PF01915">
    <property type="entry name" value="Glyco_hydro_3_C"/>
    <property type="match status" value="1"/>
</dbReference>